<proteinExistence type="predicted"/>
<keyword evidence="1" id="KW-0472">Membrane</keyword>
<keyword evidence="1" id="KW-0812">Transmembrane</keyword>
<sequence length="124" mass="14699">MKFENEHLNNEELQTKDMYNQCNHYMHHHVLLNNKDGSSIDGIIVDVDVTNITVLVGEDLVEDEMDYRYGSYGGGYYNRPPRRRFRRYRPRRFPLAGLAALSLFPYAFGYPGYNPYPYPPYPYY</sequence>
<dbReference type="RefSeq" id="WP_229666590.1">
    <property type="nucleotide sequence ID" value="NZ_BMLG01000001.1"/>
</dbReference>
<name>A0A917TH40_9BACI</name>
<dbReference type="EMBL" id="BMLG01000001">
    <property type="protein sequence ID" value="GGM22134.1"/>
    <property type="molecule type" value="Genomic_DNA"/>
</dbReference>
<evidence type="ECO:0000313" key="3">
    <source>
        <dbReference type="Proteomes" id="UP000618460"/>
    </source>
</evidence>
<gene>
    <name evidence="2" type="ORF">GCM10011351_05010</name>
</gene>
<evidence type="ECO:0000256" key="1">
    <source>
        <dbReference type="SAM" id="Phobius"/>
    </source>
</evidence>
<keyword evidence="3" id="KW-1185">Reference proteome</keyword>
<accession>A0A917TH40</accession>
<organism evidence="2 3">
    <name type="scientific">Paraliobacillus quinghaiensis</name>
    <dbReference type="NCBI Taxonomy" id="470815"/>
    <lineage>
        <taxon>Bacteria</taxon>
        <taxon>Bacillati</taxon>
        <taxon>Bacillota</taxon>
        <taxon>Bacilli</taxon>
        <taxon>Bacillales</taxon>
        <taxon>Bacillaceae</taxon>
        <taxon>Paraliobacillus</taxon>
    </lineage>
</organism>
<evidence type="ECO:0000313" key="2">
    <source>
        <dbReference type="EMBL" id="GGM22134.1"/>
    </source>
</evidence>
<feature type="transmembrane region" description="Helical" evidence="1">
    <location>
        <begin position="93"/>
        <end position="113"/>
    </location>
</feature>
<reference evidence="2" key="1">
    <citation type="journal article" date="2014" name="Int. J. Syst. Evol. Microbiol.">
        <title>Complete genome sequence of Corynebacterium casei LMG S-19264T (=DSM 44701T), isolated from a smear-ripened cheese.</title>
        <authorList>
            <consortium name="US DOE Joint Genome Institute (JGI-PGF)"/>
            <person name="Walter F."/>
            <person name="Albersmeier A."/>
            <person name="Kalinowski J."/>
            <person name="Ruckert C."/>
        </authorList>
    </citation>
    <scope>NUCLEOTIDE SEQUENCE</scope>
    <source>
        <strain evidence="2">CGMCC 1.6333</strain>
    </source>
</reference>
<protein>
    <submittedName>
        <fullName evidence="2">Uncharacterized protein</fullName>
    </submittedName>
</protein>
<keyword evidence="1" id="KW-1133">Transmembrane helix</keyword>
<dbReference type="AlphaFoldDB" id="A0A917TH40"/>
<comment type="caution">
    <text evidence="2">The sequence shown here is derived from an EMBL/GenBank/DDBJ whole genome shotgun (WGS) entry which is preliminary data.</text>
</comment>
<reference evidence="2" key="2">
    <citation type="submission" date="2020-09" db="EMBL/GenBank/DDBJ databases">
        <authorList>
            <person name="Sun Q."/>
            <person name="Zhou Y."/>
        </authorList>
    </citation>
    <scope>NUCLEOTIDE SEQUENCE</scope>
    <source>
        <strain evidence="2">CGMCC 1.6333</strain>
    </source>
</reference>
<dbReference type="Proteomes" id="UP000618460">
    <property type="component" value="Unassembled WGS sequence"/>
</dbReference>